<dbReference type="Gene3D" id="1.20.1280.290">
    <property type="match status" value="1"/>
</dbReference>
<keyword evidence="1" id="KW-0472">Membrane</keyword>
<evidence type="ECO:0000313" key="2">
    <source>
        <dbReference type="EMBL" id="MFD0740376.1"/>
    </source>
</evidence>
<evidence type="ECO:0008006" key="4">
    <source>
        <dbReference type="Google" id="ProtNLM"/>
    </source>
</evidence>
<feature type="transmembrane region" description="Helical" evidence="1">
    <location>
        <begin position="60"/>
        <end position="80"/>
    </location>
</feature>
<keyword evidence="3" id="KW-1185">Reference proteome</keyword>
<accession>A0ABW2YUY3</accession>
<protein>
    <recommendedName>
        <fullName evidence="4">PQ-loop repeat-containing protein</fullName>
    </recommendedName>
</protein>
<evidence type="ECO:0000313" key="3">
    <source>
        <dbReference type="Proteomes" id="UP001597090"/>
    </source>
</evidence>
<evidence type="ECO:0000256" key="1">
    <source>
        <dbReference type="SAM" id="Phobius"/>
    </source>
</evidence>
<keyword evidence="1" id="KW-1133">Transmembrane helix</keyword>
<organism evidence="2 3">
    <name type="scientific">Lysobacter koreensis</name>
    <dbReference type="NCBI Taxonomy" id="266122"/>
    <lineage>
        <taxon>Bacteria</taxon>
        <taxon>Pseudomonadati</taxon>
        <taxon>Pseudomonadota</taxon>
        <taxon>Gammaproteobacteria</taxon>
        <taxon>Lysobacterales</taxon>
        <taxon>Lysobacteraceae</taxon>
        <taxon>Lysobacter</taxon>
    </lineage>
</organism>
<sequence>MSPDLIGWGASAVLIATLVRQIHTQSKDENAKGVSRWLFAGQILASLGFIAYSWMLHNWVFIVTNTIILLTAITGQVMVARKRR</sequence>
<gene>
    <name evidence="2" type="ORF">ACFQZQ_13915</name>
</gene>
<dbReference type="EMBL" id="JBHTIH010000008">
    <property type="protein sequence ID" value="MFD0740376.1"/>
    <property type="molecule type" value="Genomic_DNA"/>
</dbReference>
<reference evidence="3" key="1">
    <citation type="journal article" date="2019" name="Int. J. Syst. Evol. Microbiol.">
        <title>The Global Catalogue of Microorganisms (GCM) 10K type strain sequencing project: providing services to taxonomists for standard genome sequencing and annotation.</title>
        <authorList>
            <consortium name="The Broad Institute Genomics Platform"/>
            <consortium name="The Broad Institute Genome Sequencing Center for Infectious Disease"/>
            <person name="Wu L."/>
            <person name="Ma J."/>
        </authorList>
    </citation>
    <scope>NUCLEOTIDE SEQUENCE [LARGE SCALE GENOMIC DNA]</scope>
    <source>
        <strain evidence="3">CCUG 55491</strain>
    </source>
</reference>
<name>A0ABW2YUY3_9GAMM</name>
<feature type="transmembrane region" description="Helical" evidence="1">
    <location>
        <begin position="6"/>
        <end position="22"/>
    </location>
</feature>
<dbReference type="RefSeq" id="WP_386813528.1">
    <property type="nucleotide sequence ID" value="NZ_JBHTIH010000008.1"/>
</dbReference>
<proteinExistence type="predicted"/>
<comment type="caution">
    <text evidence="2">The sequence shown here is derived from an EMBL/GenBank/DDBJ whole genome shotgun (WGS) entry which is preliminary data.</text>
</comment>
<dbReference type="Proteomes" id="UP001597090">
    <property type="component" value="Unassembled WGS sequence"/>
</dbReference>
<feature type="transmembrane region" description="Helical" evidence="1">
    <location>
        <begin position="34"/>
        <end position="54"/>
    </location>
</feature>
<keyword evidence="1" id="KW-0812">Transmembrane</keyword>